<comment type="similarity">
    <text evidence="1 7">Belongs to the TRAFAC class myosin-kinesin ATPase superfamily. Myosin family.</text>
</comment>
<dbReference type="GO" id="GO:0005886">
    <property type="term" value="C:plasma membrane"/>
    <property type="evidence" value="ECO:0007669"/>
    <property type="project" value="TreeGrafter"/>
</dbReference>
<sequence length="441" mass="49844">MVYHWQSHNVKLSGVDDMVLLPKISEDAIVENLKKRYMDDYIFTCIGPVLVSVNPFKQMPYFGEKEVEIYQGAAPYENPPHIYALADDMYRNLLIDNESQCVIISGESGAGKTVAAKYIMSYIARISGGGARVQHIKDVILESNPLLEAFGNAKTVRNNNSSRFGKYVEILFGNGGQPEGGRISNFLLEKSRVTMQNLGERNFHIFYQLCTGASVNMKKDFGLCQLDYYHYLSYGGSHKVEGTNDAHDFQETLKAMNVMGLTDQEQSNILQAVAGILHLGNVMFLEKGNYSEIQDQNALAFPSFLFEVDQNHLQSKLTSRRFDSKWGAQSDTIDVTLNVEQALYTRDALAKGIYARLFDYLVKRVNGAMETNAQGYNIGILDIYGFEIFEKNGFEQFCINFVNEKLQQIFIELTLKAEQVTQFTSICEQGAHIQVSTYFHH</sequence>
<evidence type="ECO:0000256" key="5">
    <source>
        <dbReference type="ARBA" id="ARBA00023175"/>
    </source>
</evidence>
<keyword evidence="2 7" id="KW-0547">Nucleotide-binding</keyword>
<dbReference type="GO" id="GO:0051015">
    <property type="term" value="F:actin filament binding"/>
    <property type="evidence" value="ECO:0007669"/>
    <property type="project" value="TreeGrafter"/>
</dbReference>
<evidence type="ECO:0000259" key="8">
    <source>
        <dbReference type="PROSITE" id="PS51456"/>
    </source>
</evidence>
<dbReference type="OrthoDB" id="6108017at2759"/>
<evidence type="ECO:0000313" key="9">
    <source>
        <dbReference type="EMBL" id="PNF21084.1"/>
    </source>
</evidence>
<protein>
    <recommendedName>
        <fullName evidence="8">Myosin motor domain-containing protein</fullName>
    </recommendedName>
</protein>
<reference evidence="9 10" key="1">
    <citation type="submission" date="2017-12" db="EMBL/GenBank/DDBJ databases">
        <title>Hemimetabolous genomes reveal molecular basis of termite eusociality.</title>
        <authorList>
            <person name="Harrison M.C."/>
            <person name="Jongepier E."/>
            <person name="Robertson H.M."/>
            <person name="Arning N."/>
            <person name="Bitard-Feildel T."/>
            <person name="Chao H."/>
            <person name="Childers C.P."/>
            <person name="Dinh H."/>
            <person name="Doddapaneni H."/>
            <person name="Dugan S."/>
            <person name="Gowin J."/>
            <person name="Greiner C."/>
            <person name="Han Y."/>
            <person name="Hu H."/>
            <person name="Hughes D.S.T."/>
            <person name="Huylmans A.-K."/>
            <person name="Kemena C."/>
            <person name="Kremer L.P.M."/>
            <person name="Lee S.L."/>
            <person name="Lopez-Ezquerra A."/>
            <person name="Mallet L."/>
            <person name="Monroy-Kuhn J.M."/>
            <person name="Moser A."/>
            <person name="Murali S.C."/>
            <person name="Muzny D.M."/>
            <person name="Otani S."/>
            <person name="Piulachs M.-D."/>
            <person name="Poelchau M."/>
            <person name="Qu J."/>
            <person name="Schaub F."/>
            <person name="Wada-Katsumata A."/>
            <person name="Worley K.C."/>
            <person name="Xie Q."/>
            <person name="Ylla G."/>
            <person name="Poulsen M."/>
            <person name="Gibbs R.A."/>
            <person name="Schal C."/>
            <person name="Richards S."/>
            <person name="Belles X."/>
            <person name="Korb J."/>
            <person name="Bornberg-Bauer E."/>
        </authorList>
    </citation>
    <scope>NUCLEOTIDE SEQUENCE [LARGE SCALE GENOMIC DNA]</scope>
    <source>
        <tissue evidence="9">Whole body</tissue>
    </source>
</reference>
<dbReference type="EMBL" id="NEVH01020854">
    <property type="protein sequence ID" value="PNF21084.1"/>
    <property type="molecule type" value="Genomic_DNA"/>
</dbReference>
<organism evidence="9 10">
    <name type="scientific">Cryptotermes secundus</name>
    <dbReference type="NCBI Taxonomy" id="105785"/>
    <lineage>
        <taxon>Eukaryota</taxon>
        <taxon>Metazoa</taxon>
        <taxon>Ecdysozoa</taxon>
        <taxon>Arthropoda</taxon>
        <taxon>Hexapoda</taxon>
        <taxon>Insecta</taxon>
        <taxon>Pterygota</taxon>
        <taxon>Neoptera</taxon>
        <taxon>Polyneoptera</taxon>
        <taxon>Dictyoptera</taxon>
        <taxon>Blattodea</taxon>
        <taxon>Blattoidea</taxon>
        <taxon>Termitoidae</taxon>
        <taxon>Kalotermitidae</taxon>
        <taxon>Cryptotermitinae</taxon>
        <taxon>Cryptotermes</taxon>
    </lineage>
</organism>
<dbReference type="PROSITE" id="PS51456">
    <property type="entry name" value="MYOSIN_MOTOR"/>
    <property type="match status" value="1"/>
</dbReference>
<dbReference type="GO" id="GO:0016459">
    <property type="term" value="C:myosin complex"/>
    <property type="evidence" value="ECO:0007669"/>
    <property type="project" value="UniProtKB-KW"/>
</dbReference>
<dbReference type="InterPro" id="IPR036961">
    <property type="entry name" value="Kinesin_motor_dom_sf"/>
</dbReference>
<dbReference type="Pfam" id="PF00063">
    <property type="entry name" value="Myosin_head"/>
    <property type="match status" value="1"/>
</dbReference>
<dbReference type="Gene3D" id="3.40.850.10">
    <property type="entry name" value="Kinesin motor domain"/>
    <property type="match status" value="1"/>
</dbReference>
<keyword evidence="5 7" id="KW-0505">Motor protein</keyword>
<evidence type="ECO:0000256" key="3">
    <source>
        <dbReference type="ARBA" id="ARBA00022840"/>
    </source>
</evidence>
<gene>
    <name evidence="9" type="ORF">B7P43_G06059</name>
</gene>
<proteinExistence type="inferred from homology"/>
<keyword evidence="10" id="KW-1185">Reference proteome</keyword>
<feature type="domain" description="Myosin motor" evidence="8">
    <location>
        <begin position="13"/>
        <end position="441"/>
    </location>
</feature>
<comment type="caution">
    <text evidence="7">Lacks conserved residue(s) required for the propagation of feature annotation.</text>
</comment>
<dbReference type="PANTHER" id="PTHR13140:SF729">
    <property type="entry name" value="UNCONVENTIONAL MYOSIN-IE"/>
    <property type="match status" value="1"/>
</dbReference>
<accession>A0A2J7PXN8</accession>
<name>A0A2J7PXN8_9NEOP</name>
<feature type="non-terminal residue" evidence="9">
    <location>
        <position position="441"/>
    </location>
</feature>
<evidence type="ECO:0000256" key="1">
    <source>
        <dbReference type="ARBA" id="ARBA00008314"/>
    </source>
</evidence>
<keyword evidence="3 7" id="KW-0067">ATP-binding</keyword>
<dbReference type="GO" id="GO:0005938">
    <property type="term" value="C:cell cortex"/>
    <property type="evidence" value="ECO:0007669"/>
    <property type="project" value="UniProtKB-ARBA"/>
</dbReference>
<dbReference type="GO" id="GO:0000146">
    <property type="term" value="F:microfilament motor activity"/>
    <property type="evidence" value="ECO:0007669"/>
    <property type="project" value="TreeGrafter"/>
</dbReference>
<dbReference type="GO" id="GO:0007015">
    <property type="term" value="P:actin filament organization"/>
    <property type="evidence" value="ECO:0007669"/>
    <property type="project" value="TreeGrafter"/>
</dbReference>
<comment type="caution">
    <text evidence="9">The sequence shown here is derived from an EMBL/GenBank/DDBJ whole genome shotgun (WGS) entry which is preliminary data.</text>
</comment>
<evidence type="ECO:0000313" key="10">
    <source>
        <dbReference type="Proteomes" id="UP000235965"/>
    </source>
</evidence>
<evidence type="ECO:0000256" key="6">
    <source>
        <dbReference type="ARBA" id="ARBA00023203"/>
    </source>
</evidence>
<keyword evidence="6 7" id="KW-0009">Actin-binding</keyword>
<evidence type="ECO:0000256" key="4">
    <source>
        <dbReference type="ARBA" id="ARBA00023123"/>
    </source>
</evidence>
<keyword evidence="4 7" id="KW-0518">Myosin</keyword>
<evidence type="ECO:0000256" key="2">
    <source>
        <dbReference type="ARBA" id="ARBA00022741"/>
    </source>
</evidence>
<dbReference type="InterPro" id="IPR027417">
    <property type="entry name" value="P-loop_NTPase"/>
</dbReference>
<dbReference type="InterPro" id="IPR001609">
    <property type="entry name" value="Myosin_head_motor_dom-like"/>
</dbReference>
<dbReference type="GO" id="GO:0005524">
    <property type="term" value="F:ATP binding"/>
    <property type="evidence" value="ECO:0007669"/>
    <property type="project" value="UniProtKB-UniRule"/>
</dbReference>
<dbReference type="SUPFAM" id="SSF52540">
    <property type="entry name" value="P-loop containing nucleoside triphosphate hydrolases"/>
    <property type="match status" value="1"/>
</dbReference>
<dbReference type="FunFam" id="3.40.850.10:FF:000101">
    <property type="entry name" value="Slow myosin heavy chain 2"/>
    <property type="match status" value="1"/>
</dbReference>
<dbReference type="AlphaFoldDB" id="A0A2J7PXN8"/>
<evidence type="ECO:0000256" key="7">
    <source>
        <dbReference type="PROSITE-ProRule" id="PRU00782"/>
    </source>
</evidence>
<feature type="binding site" evidence="7">
    <location>
        <begin position="106"/>
        <end position="113"/>
    </location>
    <ligand>
        <name>ATP</name>
        <dbReference type="ChEBI" id="CHEBI:30616"/>
    </ligand>
</feature>
<dbReference type="GO" id="GO:0005902">
    <property type="term" value="C:microvillus"/>
    <property type="evidence" value="ECO:0007669"/>
    <property type="project" value="TreeGrafter"/>
</dbReference>
<dbReference type="PRINTS" id="PR00193">
    <property type="entry name" value="MYOSINHEAVY"/>
</dbReference>
<dbReference type="SMART" id="SM00242">
    <property type="entry name" value="MYSc"/>
    <property type="match status" value="1"/>
</dbReference>
<dbReference type="Proteomes" id="UP000235965">
    <property type="component" value="Unassembled WGS sequence"/>
</dbReference>
<dbReference type="Gene3D" id="1.20.58.530">
    <property type="match status" value="1"/>
</dbReference>
<dbReference type="GO" id="GO:0006897">
    <property type="term" value="P:endocytosis"/>
    <property type="evidence" value="ECO:0007669"/>
    <property type="project" value="TreeGrafter"/>
</dbReference>
<dbReference type="Gene3D" id="1.20.120.720">
    <property type="entry name" value="Myosin VI head, motor domain, U50 subdomain"/>
    <property type="match status" value="1"/>
</dbReference>
<dbReference type="PANTHER" id="PTHR13140">
    <property type="entry name" value="MYOSIN"/>
    <property type="match status" value="1"/>
</dbReference>
<dbReference type="FunFam" id="1.20.120.720:FF:000010">
    <property type="entry name" value="Unconventional myosin-Ie"/>
    <property type="match status" value="1"/>
</dbReference>